<reference evidence="4 5" key="1">
    <citation type="submission" date="2024-08" db="EMBL/GenBank/DDBJ databases">
        <title>Whole-genome sequencing of halo(alkali)philic microorganisms from hypersaline lakes.</title>
        <authorList>
            <person name="Sorokin D.Y."/>
            <person name="Merkel A.Y."/>
            <person name="Messina E."/>
            <person name="Yakimov M."/>
        </authorList>
    </citation>
    <scope>NUCLEOTIDE SEQUENCE [LARGE SCALE GENOMIC DNA]</scope>
    <source>
        <strain evidence="4 5">AB-hyl4</strain>
    </source>
</reference>
<dbReference type="Gene3D" id="1.25.40.10">
    <property type="entry name" value="Tetratricopeptide repeat domain"/>
    <property type="match status" value="6"/>
</dbReference>
<dbReference type="SUPFAM" id="SSF48452">
    <property type="entry name" value="TPR-like"/>
    <property type="match status" value="5"/>
</dbReference>
<dbReference type="SMART" id="SM00028">
    <property type="entry name" value="TPR"/>
    <property type="match status" value="9"/>
</dbReference>
<dbReference type="EMBL" id="JBGUBD010000004">
    <property type="protein sequence ID" value="MFA9478191.1"/>
    <property type="molecule type" value="Genomic_DNA"/>
</dbReference>
<evidence type="ECO:0000256" key="2">
    <source>
        <dbReference type="ARBA" id="ARBA00022803"/>
    </source>
</evidence>
<evidence type="ECO:0000256" key="3">
    <source>
        <dbReference type="PROSITE-ProRule" id="PRU00339"/>
    </source>
</evidence>
<feature type="repeat" description="TPR" evidence="3">
    <location>
        <begin position="920"/>
        <end position="953"/>
    </location>
</feature>
<dbReference type="InterPro" id="IPR011990">
    <property type="entry name" value="TPR-like_helical_dom_sf"/>
</dbReference>
<dbReference type="RefSeq" id="WP_425345117.1">
    <property type="nucleotide sequence ID" value="NZ_JBGUBD010000004.1"/>
</dbReference>
<evidence type="ECO:0000256" key="1">
    <source>
        <dbReference type="ARBA" id="ARBA00022737"/>
    </source>
</evidence>
<evidence type="ECO:0000313" key="5">
    <source>
        <dbReference type="Proteomes" id="UP001575105"/>
    </source>
</evidence>
<dbReference type="PANTHER" id="PTHR45586">
    <property type="entry name" value="TPR REPEAT-CONTAINING PROTEIN PA4667"/>
    <property type="match status" value="1"/>
</dbReference>
<accession>A0ABV4U3S9</accession>
<proteinExistence type="predicted"/>
<name>A0ABV4U3S9_9BACT</name>
<gene>
    <name evidence="4" type="ORF">ACERK3_07765</name>
</gene>
<dbReference type="PANTHER" id="PTHR45586:SF1">
    <property type="entry name" value="LIPOPOLYSACCHARIDE ASSEMBLY PROTEIN B"/>
    <property type="match status" value="1"/>
</dbReference>
<dbReference type="PROSITE" id="PS50005">
    <property type="entry name" value="TPR"/>
    <property type="match status" value="1"/>
</dbReference>
<keyword evidence="2 3" id="KW-0802">TPR repeat</keyword>
<dbReference type="InterPro" id="IPR051012">
    <property type="entry name" value="CellSynth/LPSAsmb/PSIAsmb"/>
</dbReference>
<sequence length="1435" mass="159005">MAIRAKTKRRLFILIGSVATVIALGATIYTVRMAQIREDVIQAREVGMVAMDEGDYHTAMHQLGRYLQHHTSDAEATYHYAQARLRVEEPDGRHLVHGARSLRRALELDPDRHEVRRQLLEVYGRIGFSNEAIDLARLMLADDPDDAEALRTKMEAMVRLRMYDRIDTLAEESLEQDEHGEYIRSEGIVTEVLRGRAMASYQQSRYAEALPIAELFNERRPEDYEMQRLTVELLHELNRSSQAQRAHVRRLREAYPDHPGFAALEARTLRRFGDMSAARAAMADAASADLSEMDEVAVMDVLNELDRQQMFAETLDAMQRVAPQMDGLMFRRVMAQRLALSQQWDALLKHFEPLEATANRADSVVLAFLAMTRFELGEPEKAKALVEELRSRVNDSTAIEWSSVLSAVYGMEQPSPRELIEVIRRSDEGGERNPFYQHWLARAYQQVGELDLAIAAWQRAAQAAPSWNLPLLEAAQVLAQTGRSREAVGVAQLALRRAPNDIRAALVLAESIEMQWDSLTSQQTADLRRLLSQIQAAIPFEPRSLSLQVRVLTASGELEAARERVAAALEADANLPSAVMVQLAEAMASADAPELERQLLDRMDLAEGSTSNAARIQQVQAMVEAGQGGQALAVINQQVDTTEGDEKRSWRLLKARLLDQLGDARALAAWVELVDDYPQDAGVHQRVLSSNLAWQDRELMDKVIDRVRSMAGDEALSWRVARARWLMGAPEGERSDSDVADLLQYVIDASAQHVQARLLMAHHHEQTGNASAAINQMTRVAQLHPERADVRLQLARLLQARGDETQARMHMEAVHQLGGQMQPERRLQAASMLVGQGELDRAIALLEPYHGTSVQHDMTLAQLYAQAGRVNEAGQMYDRLLQQPTQAVVEQATQFFSATGQQDRAASAIGHLDDLELAPGVADLIRGGHYAAVGETSAAREAYRRAVDASPDNALAWRRHISYTLTAGDVDEALAMLKQASETTQDTLLARLVSELDVLRAAAAHDVALPLLTTLLNSAANHEVAMQAVRAMASAATPSDALPTLQTLADEHESLVALQATAYRLHMVDGSHEQAIELAQRMMRLMPGSAEPAWMMAEALSAAGDWEQAMEIAQEASARGGVAMADADGFIAEAQLHMGDSAAALRQIEPYLDEAKADPEANAPLIVRAARAKLQLGEVERAERMLDPLLEKSSQWRGLWLQLAVLVLEDDATATRWLDRLNEVVANDARDERFQLAQGYWTLLDRTQSGEHREAVRRTLMPLTELDPPMAEAVMGLAVLEDAAGNRDLAEQGYREALAIERNLPIAANNLAVILYQRGESLDEAVTLARSAVSAAPQHAPFRHTLAQALQTRGDHAEAMENMQQAVEFDGGNVRWHVALAKLLLSQDQHDAAGEVLANIDDQFPETDGLPDEVREDLDAARSQWQEQRRSTDAQ</sequence>
<dbReference type="Proteomes" id="UP001575105">
    <property type="component" value="Unassembled WGS sequence"/>
</dbReference>
<evidence type="ECO:0000313" key="4">
    <source>
        <dbReference type="EMBL" id="MFA9478191.1"/>
    </source>
</evidence>
<organism evidence="4 5">
    <name type="scientific">Natronomicrosphaera hydrolytica</name>
    <dbReference type="NCBI Taxonomy" id="3242702"/>
    <lineage>
        <taxon>Bacteria</taxon>
        <taxon>Pseudomonadati</taxon>
        <taxon>Planctomycetota</taxon>
        <taxon>Phycisphaerae</taxon>
        <taxon>Phycisphaerales</taxon>
        <taxon>Phycisphaeraceae</taxon>
        <taxon>Natronomicrosphaera</taxon>
    </lineage>
</organism>
<protein>
    <submittedName>
        <fullName evidence="4">Tetratricopeptide repeat protein</fullName>
    </submittedName>
</protein>
<keyword evidence="5" id="KW-1185">Reference proteome</keyword>
<dbReference type="Pfam" id="PF14559">
    <property type="entry name" value="TPR_19"/>
    <property type="match status" value="2"/>
</dbReference>
<dbReference type="Pfam" id="PF13432">
    <property type="entry name" value="TPR_16"/>
    <property type="match status" value="1"/>
</dbReference>
<comment type="caution">
    <text evidence="4">The sequence shown here is derived from an EMBL/GenBank/DDBJ whole genome shotgun (WGS) entry which is preliminary data.</text>
</comment>
<keyword evidence="1" id="KW-0677">Repeat</keyword>
<dbReference type="InterPro" id="IPR019734">
    <property type="entry name" value="TPR_rpt"/>
</dbReference>